<dbReference type="GO" id="GO:0005840">
    <property type="term" value="C:ribosome"/>
    <property type="evidence" value="ECO:0007669"/>
    <property type="project" value="UniProtKB-KW"/>
</dbReference>
<sequence>MGFKPNFSDYSPLDQDVILKAPRIYYPTSFYADLFHTMGKETFPNFHTYKFAQDKIRQTVIFQMMGLPHPRTYIFFGKQQKKQILDFFQYPFVAKKARGSSRGRHVYLIRNRDDLTKYLFRGGPAYIQNYIPIDRDIRVVIIGKQVVLSYWRVLGVDPFRTNVFQGGHISFNPVPQEALELALKTASLCGWDDVGIDIVEKDGQFYVLEANMKYGIKGFAKAGINYKKLLCDLLNAGKI</sequence>
<dbReference type="STRING" id="1121400.SAMN02746065_108106"/>
<proteinExistence type="predicted"/>
<dbReference type="RefSeq" id="WP_232367104.1">
    <property type="nucleotide sequence ID" value="NZ_FWXY01000008.1"/>
</dbReference>
<evidence type="ECO:0000313" key="4">
    <source>
        <dbReference type="Proteomes" id="UP000192418"/>
    </source>
</evidence>
<evidence type="ECO:0000259" key="2">
    <source>
        <dbReference type="PROSITE" id="PS50975"/>
    </source>
</evidence>
<organism evidence="3 4">
    <name type="scientific">Desulfocicer vacuolatum DSM 3385</name>
    <dbReference type="NCBI Taxonomy" id="1121400"/>
    <lineage>
        <taxon>Bacteria</taxon>
        <taxon>Pseudomonadati</taxon>
        <taxon>Thermodesulfobacteriota</taxon>
        <taxon>Desulfobacteria</taxon>
        <taxon>Desulfobacterales</taxon>
        <taxon>Desulfobacteraceae</taxon>
        <taxon>Desulfocicer</taxon>
    </lineage>
</organism>
<accession>A0A1W2BHM2</accession>
<dbReference type="PANTHER" id="PTHR21621">
    <property type="entry name" value="RIBOSOMAL PROTEIN S6 MODIFICATION PROTEIN"/>
    <property type="match status" value="1"/>
</dbReference>
<evidence type="ECO:0000313" key="3">
    <source>
        <dbReference type="EMBL" id="SMC72475.1"/>
    </source>
</evidence>
<evidence type="ECO:0000256" key="1">
    <source>
        <dbReference type="PROSITE-ProRule" id="PRU00409"/>
    </source>
</evidence>
<keyword evidence="1" id="KW-0547">Nucleotide-binding</keyword>
<keyword evidence="1" id="KW-0067">ATP-binding</keyword>
<gene>
    <name evidence="3" type="ORF">SAMN02746065_108106</name>
</gene>
<dbReference type="AlphaFoldDB" id="A0A1W2BHM2"/>
<dbReference type="SUPFAM" id="SSF56059">
    <property type="entry name" value="Glutathione synthetase ATP-binding domain-like"/>
    <property type="match status" value="1"/>
</dbReference>
<reference evidence="3 4" key="1">
    <citation type="submission" date="2017-04" db="EMBL/GenBank/DDBJ databases">
        <authorList>
            <person name="Afonso C.L."/>
            <person name="Miller P.J."/>
            <person name="Scott M.A."/>
            <person name="Spackman E."/>
            <person name="Goraichik I."/>
            <person name="Dimitrov K.M."/>
            <person name="Suarez D.L."/>
            <person name="Swayne D.E."/>
        </authorList>
    </citation>
    <scope>NUCLEOTIDE SEQUENCE [LARGE SCALE GENOMIC DNA]</scope>
    <source>
        <strain evidence="3 4">DSM 3385</strain>
    </source>
</reference>
<dbReference type="Gene3D" id="3.30.470.20">
    <property type="entry name" value="ATP-grasp fold, B domain"/>
    <property type="match status" value="1"/>
</dbReference>
<dbReference type="GO" id="GO:0046872">
    <property type="term" value="F:metal ion binding"/>
    <property type="evidence" value="ECO:0007669"/>
    <property type="project" value="InterPro"/>
</dbReference>
<keyword evidence="4" id="KW-1185">Reference proteome</keyword>
<keyword evidence="3" id="KW-0436">Ligase</keyword>
<dbReference type="Proteomes" id="UP000192418">
    <property type="component" value="Unassembled WGS sequence"/>
</dbReference>
<dbReference type="InterPro" id="IPR013651">
    <property type="entry name" value="ATP-grasp_RimK-type"/>
</dbReference>
<dbReference type="GO" id="GO:0016879">
    <property type="term" value="F:ligase activity, forming carbon-nitrogen bonds"/>
    <property type="evidence" value="ECO:0007669"/>
    <property type="project" value="TreeGrafter"/>
</dbReference>
<dbReference type="GO" id="GO:0005737">
    <property type="term" value="C:cytoplasm"/>
    <property type="evidence" value="ECO:0007669"/>
    <property type="project" value="TreeGrafter"/>
</dbReference>
<dbReference type="PROSITE" id="PS50975">
    <property type="entry name" value="ATP_GRASP"/>
    <property type="match status" value="1"/>
</dbReference>
<name>A0A1W2BHM2_9BACT</name>
<protein>
    <submittedName>
        <fullName evidence="3">Ribosomal protein S6--L-glutamate ligase</fullName>
    </submittedName>
</protein>
<dbReference type="Pfam" id="PF08443">
    <property type="entry name" value="RimK"/>
    <property type="match status" value="1"/>
</dbReference>
<feature type="domain" description="ATP-grasp" evidence="2">
    <location>
        <begin position="59"/>
        <end position="235"/>
    </location>
</feature>
<dbReference type="GO" id="GO:0005524">
    <property type="term" value="F:ATP binding"/>
    <property type="evidence" value="ECO:0007669"/>
    <property type="project" value="UniProtKB-UniRule"/>
</dbReference>
<keyword evidence="3" id="KW-0687">Ribonucleoprotein</keyword>
<dbReference type="EMBL" id="FWXY01000008">
    <property type="protein sequence ID" value="SMC72475.1"/>
    <property type="molecule type" value="Genomic_DNA"/>
</dbReference>
<keyword evidence="3" id="KW-0689">Ribosomal protein</keyword>
<dbReference type="InterPro" id="IPR011761">
    <property type="entry name" value="ATP-grasp"/>
</dbReference>
<dbReference type="PANTHER" id="PTHR21621:SF0">
    <property type="entry name" value="BETA-CITRYLGLUTAMATE SYNTHASE B-RELATED"/>
    <property type="match status" value="1"/>
</dbReference>